<dbReference type="RefSeq" id="WP_077243354.1">
    <property type="nucleotide sequence ID" value="NZ_FXTS01000001.1"/>
</dbReference>
<keyword evidence="4 9" id="KW-0028">Amino-acid biosynthesis</keyword>
<dbReference type="InterPro" id="IPR002028">
    <property type="entry name" value="Trp_synthase_suA"/>
</dbReference>
<dbReference type="Proteomes" id="UP000190064">
    <property type="component" value="Unassembled WGS sequence"/>
</dbReference>
<dbReference type="EMBL" id="MTSD02000001">
    <property type="protein sequence ID" value="OOV88300.1"/>
    <property type="molecule type" value="Genomic_DNA"/>
</dbReference>
<protein>
    <recommendedName>
        <fullName evidence="9">Tryptophan synthase alpha chain</fullName>
        <ecNumber evidence="9">4.2.1.20</ecNumber>
    </recommendedName>
</protein>
<dbReference type="InterPro" id="IPR013785">
    <property type="entry name" value="Aldolase_TIM"/>
</dbReference>
<organism evidence="11 12">
    <name type="scientific">Oceanospirillum linum</name>
    <dbReference type="NCBI Taxonomy" id="966"/>
    <lineage>
        <taxon>Bacteria</taxon>
        <taxon>Pseudomonadati</taxon>
        <taxon>Pseudomonadota</taxon>
        <taxon>Gammaproteobacteria</taxon>
        <taxon>Oceanospirillales</taxon>
        <taxon>Oceanospirillaceae</taxon>
        <taxon>Oceanospirillum</taxon>
    </lineage>
</organism>
<evidence type="ECO:0000256" key="8">
    <source>
        <dbReference type="ARBA" id="ARBA00049047"/>
    </source>
</evidence>
<evidence type="ECO:0000256" key="2">
    <source>
        <dbReference type="ARBA" id="ARBA00004733"/>
    </source>
</evidence>
<proteinExistence type="inferred from homology"/>
<evidence type="ECO:0000256" key="4">
    <source>
        <dbReference type="ARBA" id="ARBA00022605"/>
    </source>
</evidence>
<reference evidence="11" key="1">
    <citation type="submission" date="2017-02" db="EMBL/GenBank/DDBJ databases">
        <title>Draft Genome Sequence of the Salt Water Bacterium Oceanospirillum linum ATCC 11336.</title>
        <authorList>
            <person name="Trachtenberg A.M."/>
            <person name="Carney J.G."/>
            <person name="Linnane J.D."/>
            <person name="Rheaume B.A."/>
            <person name="Pitts N.L."/>
            <person name="Mykles D.L."/>
            <person name="Maclea K.S."/>
        </authorList>
    </citation>
    <scope>NUCLEOTIDE SEQUENCE [LARGE SCALE GENOMIC DNA]</scope>
    <source>
        <strain evidence="11">ATCC 11336</strain>
    </source>
</reference>
<feature type="active site" description="Proton acceptor" evidence="9">
    <location>
        <position position="49"/>
    </location>
</feature>
<keyword evidence="12" id="KW-1185">Reference proteome</keyword>
<accession>A0A1T1HEY9</accession>
<dbReference type="InterPro" id="IPR018204">
    <property type="entry name" value="Trp_synthase_alpha_AS"/>
</dbReference>
<feature type="active site" description="Proton acceptor" evidence="9">
    <location>
        <position position="60"/>
    </location>
</feature>
<dbReference type="SUPFAM" id="SSF51366">
    <property type="entry name" value="Ribulose-phoshate binding barrel"/>
    <property type="match status" value="1"/>
</dbReference>
<dbReference type="PROSITE" id="PS00167">
    <property type="entry name" value="TRP_SYNTHASE_ALPHA"/>
    <property type="match status" value="1"/>
</dbReference>
<evidence type="ECO:0000256" key="6">
    <source>
        <dbReference type="ARBA" id="ARBA00023141"/>
    </source>
</evidence>
<keyword evidence="5 9" id="KW-0822">Tryptophan biosynthesis</keyword>
<dbReference type="GO" id="GO:0005829">
    <property type="term" value="C:cytosol"/>
    <property type="evidence" value="ECO:0007669"/>
    <property type="project" value="TreeGrafter"/>
</dbReference>
<dbReference type="PANTHER" id="PTHR43406">
    <property type="entry name" value="TRYPTOPHAN SYNTHASE, ALPHA CHAIN"/>
    <property type="match status" value="1"/>
</dbReference>
<dbReference type="Pfam" id="PF00290">
    <property type="entry name" value="Trp_syntA"/>
    <property type="match status" value="1"/>
</dbReference>
<dbReference type="NCBIfam" id="TIGR00262">
    <property type="entry name" value="trpA"/>
    <property type="match status" value="1"/>
</dbReference>
<keyword evidence="7 9" id="KW-0456">Lyase</keyword>
<comment type="similarity">
    <text evidence="9 10">Belongs to the TrpA family.</text>
</comment>
<evidence type="ECO:0000256" key="1">
    <source>
        <dbReference type="ARBA" id="ARBA00003365"/>
    </source>
</evidence>
<evidence type="ECO:0000313" key="12">
    <source>
        <dbReference type="Proteomes" id="UP000190064"/>
    </source>
</evidence>
<evidence type="ECO:0000256" key="3">
    <source>
        <dbReference type="ARBA" id="ARBA00011270"/>
    </source>
</evidence>
<dbReference type="UniPathway" id="UPA00035">
    <property type="reaction ID" value="UER00044"/>
</dbReference>
<comment type="catalytic activity">
    <reaction evidence="8 9">
        <text>(1S,2R)-1-C-(indol-3-yl)glycerol 3-phosphate + L-serine = D-glyceraldehyde 3-phosphate + L-tryptophan + H2O</text>
        <dbReference type="Rhea" id="RHEA:10532"/>
        <dbReference type="ChEBI" id="CHEBI:15377"/>
        <dbReference type="ChEBI" id="CHEBI:33384"/>
        <dbReference type="ChEBI" id="CHEBI:57912"/>
        <dbReference type="ChEBI" id="CHEBI:58866"/>
        <dbReference type="ChEBI" id="CHEBI:59776"/>
        <dbReference type="EC" id="4.2.1.20"/>
    </reaction>
</comment>
<evidence type="ECO:0000256" key="5">
    <source>
        <dbReference type="ARBA" id="ARBA00022822"/>
    </source>
</evidence>
<dbReference type="HAMAP" id="MF_00131">
    <property type="entry name" value="Trp_synth_alpha"/>
    <property type="match status" value="1"/>
</dbReference>
<dbReference type="AlphaFoldDB" id="A0A1T1HEY9"/>
<dbReference type="PANTHER" id="PTHR43406:SF1">
    <property type="entry name" value="TRYPTOPHAN SYNTHASE ALPHA CHAIN, CHLOROPLASTIC"/>
    <property type="match status" value="1"/>
</dbReference>
<dbReference type="STRING" id="966.BTA35_0201915"/>
<comment type="subunit">
    <text evidence="3 9">Tetramer of two alpha and two beta chains.</text>
</comment>
<evidence type="ECO:0000313" key="11">
    <source>
        <dbReference type="EMBL" id="OOV88300.1"/>
    </source>
</evidence>
<keyword evidence="6 9" id="KW-0057">Aromatic amino acid biosynthesis</keyword>
<dbReference type="Gene3D" id="3.20.20.70">
    <property type="entry name" value="Aldolase class I"/>
    <property type="match status" value="1"/>
</dbReference>
<dbReference type="EC" id="4.2.1.20" evidence="9"/>
<dbReference type="CDD" id="cd04724">
    <property type="entry name" value="Tryptophan_synthase_alpha"/>
    <property type="match status" value="1"/>
</dbReference>
<evidence type="ECO:0000256" key="9">
    <source>
        <dbReference type="HAMAP-Rule" id="MF_00131"/>
    </source>
</evidence>
<comment type="caution">
    <text evidence="11">The sequence shown here is derived from an EMBL/GenBank/DDBJ whole genome shotgun (WGS) entry which is preliminary data.</text>
</comment>
<comment type="pathway">
    <text evidence="2 9">Amino-acid biosynthesis; L-tryptophan biosynthesis; L-tryptophan from chorismate: step 5/5.</text>
</comment>
<sequence>MTRIEEKFAALNADGKKALIPYITGGDPKPEYTENLMHALVESGADMLELGMPFSDPMADGPVIQKACERALGAGASVQGVLDIVESFRKTDSITPVVLMGYLNPIEHMGYDVFAANAKKAGVDGVLLVDLPPEEADDVVPVFKASGIDTIFLVAPTTTEARAAKIAAHASGYLYYVSVKGVTGSATLDVDEVGRKLAGLRQLTDVPLAVGFGIRDGASAAAVSQVADGVIVGSVLVNCIAELADTPEKIAPALQERIKEMRLAMDA</sequence>
<evidence type="ECO:0000256" key="10">
    <source>
        <dbReference type="RuleBase" id="RU003662"/>
    </source>
</evidence>
<name>A0A1T1HEY9_OCELI</name>
<gene>
    <name evidence="9" type="primary">trpA</name>
    <name evidence="11" type="ORF">BTA35_0201915</name>
</gene>
<comment type="function">
    <text evidence="1 9">The alpha subunit is responsible for the aldol cleavage of indoleglycerol phosphate to indole and glyceraldehyde 3-phosphate.</text>
</comment>
<dbReference type="GO" id="GO:0004834">
    <property type="term" value="F:tryptophan synthase activity"/>
    <property type="evidence" value="ECO:0007669"/>
    <property type="project" value="UniProtKB-UniRule"/>
</dbReference>
<dbReference type="InterPro" id="IPR011060">
    <property type="entry name" value="RibuloseP-bd_barrel"/>
</dbReference>
<evidence type="ECO:0000256" key="7">
    <source>
        <dbReference type="ARBA" id="ARBA00023239"/>
    </source>
</evidence>
<dbReference type="FunFam" id="3.20.20.70:FF:000037">
    <property type="entry name" value="Tryptophan synthase alpha chain"/>
    <property type="match status" value="1"/>
</dbReference>